<dbReference type="Pfam" id="PF01037">
    <property type="entry name" value="AsnC_trans_reg"/>
    <property type="match status" value="1"/>
</dbReference>
<dbReference type="PANTHER" id="PTHR30154:SF34">
    <property type="entry name" value="TRANSCRIPTIONAL REGULATOR AZLB"/>
    <property type="match status" value="1"/>
</dbReference>
<evidence type="ECO:0000259" key="4">
    <source>
        <dbReference type="PROSITE" id="PS50956"/>
    </source>
</evidence>
<dbReference type="PANTHER" id="PTHR30154">
    <property type="entry name" value="LEUCINE-RESPONSIVE REGULATORY PROTEIN"/>
    <property type="match status" value="1"/>
</dbReference>
<organism evidence="5 7">
    <name type="scientific">Thiomonas arsenitoxydans (strain DSM 22701 / CIP 110005 / 3As)</name>
    <dbReference type="NCBI Taxonomy" id="426114"/>
    <lineage>
        <taxon>Bacteria</taxon>
        <taxon>Pseudomonadati</taxon>
        <taxon>Pseudomonadota</taxon>
        <taxon>Betaproteobacteria</taxon>
        <taxon>Burkholderiales</taxon>
        <taxon>Thiomonas</taxon>
    </lineage>
</organism>
<dbReference type="SUPFAM" id="SSF54909">
    <property type="entry name" value="Dimeric alpha+beta barrel"/>
    <property type="match status" value="1"/>
</dbReference>
<dbReference type="EMBL" id="FP475956">
    <property type="protein sequence ID" value="CAZ87443.1"/>
    <property type="molecule type" value="Genomic_DNA"/>
</dbReference>
<sequence length="161" mass="17963">MKMEPIELDEADRRLLDVLQQDCALSNQELAQRAHLTPPTCLRRVRRLVEAGVIERRIAVLNPERVGAGLTVIVEITLAEQAAERMAAFEALVAEVPEVQQCYRVSPGPDFVLVLLVVDMAAYHALVHRLFTAANQVRNVRAFFSVHRSKFAPRVPGLISS</sequence>
<evidence type="ECO:0000256" key="2">
    <source>
        <dbReference type="ARBA" id="ARBA00023125"/>
    </source>
</evidence>
<dbReference type="InterPro" id="IPR011008">
    <property type="entry name" value="Dimeric_a/b-barrel"/>
</dbReference>
<dbReference type="KEGG" id="thi:THI_0725"/>
<protein>
    <submittedName>
        <fullName evidence="5">Bacterial regulatory protein AsnC/Lrp</fullName>
    </submittedName>
</protein>
<dbReference type="CDD" id="cd00090">
    <property type="entry name" value="HTH_ARSR"/>
    <property type="match status" value="1"/>
</dbReference>
<keyword evidence="3" id="KW-0804">Transcription</keyword>
<dbReference type="InterPro" id="IPR019888">
    <property type="entry name" value="Tscrpt_reg_AsnC-like"/>
</dbReference>
<dbReference type="AlphaFoldDB" id="D6CKH5"/>
<dbReference type="GO" id="GO:0043565">
    <property type="term" value="F:sequence-specific DNA binding"/>
    <property type="evidence" value="ECO:0007669"/>
    <property type="project" value="InterPro"/>
</dbReference>
<evidence type="ECO:0000313" key="6">
    <source>
        <dbReference type="EMBL" id="CQR27309.1"/>
    </source>
</evidence>
<reference key="1">
    <citation type="submission" date="2009-07" db="EMBL/GenBank/DDBJ databases">
        <authorList>
            <person name="Genoscope - CEA"/>
        </authorList>
    </citation>
    <scope>NUCLEOTIDE SEQUENCE</scope>
    <source>
        <strain>3As</strain>
    </source>
</reference>
<dbReference type="InterPro" id="IPR036390">
    <property type="entry name" value="WH_DNA-bd_sf"/>
</dbReference>
<dbReference type="eggNOG" id="COG1522">
    <property type="taxonomic scope" value="Bacteria"/>
</dbReference>
<dbReference type="GO" id="GO:0005829">
    <property type="term" value="C:cytosol"/>
    <property type="evidence" value="ECO:0007669"/>
    <property type="project" value="TreeGrafter"/>
</dbReference>
<feature type="domain" description="HTH asnC-type" evidence="4">
    <location>
        <begin position="8"/>
        <end position="71"/>
    </location>
</feature>
<dbReference type="GO" id="GO:0043200">
    <property type="term" value="P:response to amino acid"/>
    <property type="evidence" value="ECO:0007669"/>
    <property type="project" value="TreeGrafter"/>
</dbReference>
<reference evidence="6 8" key="4">
    <citation type="submission" date="2015-03" db="EMBL/GenBank/DDBJ databases">
        <authorList>
            <person name="Regsiter A."/>
            <person name="william w."/>
        </authorList>
    </citation>
    <scope>NUCLEOTIDE SEQUENCE [LARGE SCALE GENOMIC DNA]</scope>
    <source>
        <strain evidence="6 8">CB1</strain>
    </source>
</reference>
<dbReference type="Gene3D" id="3.30.70.920">
    <property type="match status" value="1"/>
</dbReference>
<accession>D6CKH5</accession>
<evidence type="ECO:0000313" key="7">
    <source>
        <dbReference type="Proteomes" id="UP000002372"/>
    </source>
</evidence>
<keyword evidence="8" id="KW-1185">Reference proteome</keyword>
<dbReference type="Gene3D" id="1.10.10.10">
    <property type="entry name" value="Winged helix-like DNA-binding domain superfamily/Winged helix DNA-binding domain"/>
    <property type="match status" value="1"/>
</dbReference>
<reference evidence="7" key="2">
    <citation type="journal article" date="2010" name="PLoS Genet.">
        <title>Structure, function, and evolution of the Thiomonas spp. genome.</title>
        <authorList>
            <person name="Arsene-Ploetze F."/>
            <person name="Koechler S."/>
            <person name="Marchal M."/>
            <person name="Coppee J.Y."/>
            <person name="Chandler M."/>
            <person name="Bonnefoy V."/>
            <person name="Brochier-Armanet C."/>
            <person name="Barakat M."/>
            <person name="Barbe V."/>
            <person name="Battaglia-Brunet F."/>
            <person name="Bruneel O."/>
            <person name="Bryan C.G."/>
            <person name="Cleiss-Arnold J."/>
            <person name="Cruveiller S."/>
            <person name="Erhardt M."/>
            <person name="Heinrich-Salmeron A."/>
            <person name="Hommais F."/>
            <person name="Joulian C."/>
            <person name="Krin E."/>
            <person name="Lieutaud A."/>
            <person name="Lievremont D."/>
            <person name="Michel C."/>
            <person name="Muller D."/>
            <person name="Ortet P."/>
            <person name="Proux C."/>
            <person name="Siguier P."/>
            <person name="Roche D."/>
            <person name="Rouy Z."/>
            <person name="Salvignol G."/>
            <person name="Slyemi D."/>
            <person name="Talla E."/>
            <person name="Weiss S."/>
            <person name="Weissenbach J."/>
            <person name="Medigue C."/>
            <person name="Bertin P.N."/>
        </authorList>
    </citation>
    <scope>NUCLEOTIDE SEQUENCE [LARGE SCALE GENOMIC DNA]</scope>
    <source>
        <strain evidence="7">DSM 22701 / CIP 110005 / 3As</strain>
    </source>
</reference>
<evidence type="ECO:0000313" key="5">
    <source>
        <dbReference type="EMBL" id="CAZ87443.1"/>
    </source>
</evidence>
<gene>
    <name evidence="5" type="ordered locus">THI_0725</name>
    <name evidence="6" type="ORF">THICB1_100572</name>
</gene>
<dbReference type="Pfam" id="PF13412">
    <property type="entry name" value="HTH_24"/>
    <property type="match status" value="1"/>
</dbReference>
<keyword evidence="2" id="KW-0238">DNA-binding</keyword>
<keyword evidence="1" id="KW-0805">Transcription regulation</keyword>
<dbReference type="InterPro" id="IPR036388">
    <property type="entry name" value="WH-like_DNA-bd_sf"/>
</dbReference>
<dbReference type="SUPFAM" id="SSF46785">
    <property type="entry name" value="Winged helix' DNA-binding domain"/>
    <property type="match status" value="1"/>
</dbReference>
<evidence type="ECO:0000256" key="3">
    <source>
        <dbReference type="ARBA" id="ARBA00023163"/>
    </source>
</evidence>
<name>D6CKH5_THIA3</name>
<dbReference type="HOGENOM" id="CLU_091233_0_1_4"/>
<reference evidence="5" key="3">
    <citation type="submission" date="2010-07" db="EMBL/GenBank/DDBJ databases">
        <authorList>
            <person name="Genoscope - CEA"/>
        </authorList>
    </citation>
    <scope>NUCLEOTIDE SEQUENCE</scope>
    <source>
        <strain evidence="5">3As</strain>
    </source>
</reference>
<dbReference type="Proteomes" id="UP000002372">
    <property type="component" value="Chromosome"/>
</dbReference>
<evidence type="ECO:0000256" key="1">
    <source>
        <dbReference type="ARBA" id="ARBA00023015"/>
    </source>
</evidence>
<proteinExistence type="predicted"/>
<dbReference type="RefSeq" id="WP_013104801.1">
    <property type="nucleotide sequence ID" value="NC_014145.1"/>
</dbReference>
<evidence type="ECO:0000313" key="8">
    <source>
        <dbReference type="Proteomes" id="UP000078599"/>
    </source>
</evidence>
<dbReference type="PROSITE" id="PS50956">
    <property type="entry name" value="HTH_ASNC_2"/>
    <property type="match status" value="1"/>
</dbReference>
<dbReference type="InterPro" id="IPR011991">
    <property type="entry name" value="ArsR-like_HTH"/>
</dbReference>
<dbReference type="InterPro" id="IPR019887">
    <property type="entry name" value="Tscrpt_reg_AsnC/Lrp_C"/>
</dbReference>
<dbReference type="InterPro" id="IPR000485">
    <property type="entry name" value="AsnC-type_HTH_dom"/>
</dbReference>
<dbReference type="Proteomes" id="UP000078599">
    <property type="component" value="Unassembled WGS sequence"/>
</dbReference>
<dbReference type="SMART" id="SM00344">
    <property type="entry name" value="HTH_ASNC"/>
    <property type="match status" value="1"/>
</dbReference>
<dbReference type="GO" id="GO:0006355">
    <property type="term" value="P:regulation of DNA-templated transcription"/>
    <property type="evidence" value="ECO:0007669"/>
    <property type="project" value="UniProtKB-ARBA"/>
</dbReference>
<dbReference type="PRINTS" id="PR00033">
    <property type="entry name" value="HTHASNC"/>
</dbReference>
<dbReference type="EMBL" id="CTRI01000002">
    <property type="protein sequence ID" value="CQR27309.1"/>
    <property type="molecule type" value="Genomic_DNA"/>
</dbReference>